<feature type="compositionally biased region" description="Basic residues" evidence="5">
    <location>
        <begin position="169"/>
        <end position="182"/>
    </location>
</feature>
<dbReference type="CDD" id="cd12307">
    <property type="entry name" value="RRM_NIFK_like"/>
    <property type="match status" value="1"/>
</dbReference>
<dbReference type="InterPro" id="IPR012677">
    <property type="entry name" value="Nucleotide-bd_a/b_plait_sf"/>
</dbReference>
<evidence type="ECO:0000256" key="1">
    <source>
        <dbReference type="ARBA" id="ARBA00004604"/>
    </source>
</evidence>
<evidence type="ECO:0000256" key="2">
    <source>
        <dbReference type="ARBA" id="ARBA00022884"/>
    </source>
</evidence>
<dbReference type="GO" id="GO:0005730">
    <property type="term" value="C:nucleolus"/>
    <property type="evidence" value="ECO:0007669"/>
    <property type="project" value="UniProtKB-SubCell"/>
</dbReference>
<name>A0A1B6CS60_9HEMI</name>
<dbReference type="InterPro" id="IPR035979">
    <property type="entry name" value="RBD_domain_sf"/>
</dbReference>
<feature type="region of interest" description="Disordered" evidence="5">
    <location>
        <begin position="289"/>
        <end position="430"/>
    </location>
</feature>
<feature type="compositionally biased region" description="Polar residues" evidence="5">
    <location>
        <begin position="370"/>
        <end position="389"/>
    </location>
</feature>
<feature type="compositionally biased region" description="Basic and acidic residues" evidence="5">
    <location>
        <begin position="525"/>
        <end position="534"/>
    </location>
</feature>
<evidence type="ECO:0000313" key="7">
    <source>
        <dbReference type="EMBL" id="JAS16207.1"/>
    </source>
</evidence>
<accession>A0A1B6CS60</accession>
<evidence type="ECO:0000256" key="5">
    <source>
        <dbReference type="SAM" id="MobiDB-lite"/>
    </source>
</evidence>
<keyword evidence="2 4" id="KW-0694">RNA-binding</keyword>
<dbReference type="InterPro" id="IPR000504">
    <property type="entry name" value="RRM_dom"/>
</dbReference>
<dbReference type="PANTHER" id="PTHR46754">
    <property type="entry name" value="MKI67 FHA DOMAIN-INTERACTING NUCLEOLAR PHOSPHOPROTEIN"/>
    <property type="match status" value="1"/>
</dbReference>
<proteinExistence type="predicted"/>
<feature type="region of interest" description="Disordered" evidence="5">
    <location>
        <begin position="497"/>
        <end position="534"/>
    </location>
</feature>
<feature type="compositionally biased region" description="Basic residues" evidence="5">
    <location>
        <begin position="498"/>
        <end position="508"/>
    </location>
</feature>
<feature type="region of interest" description="Disordered" evidence="5">
    <location>
        <begin position="164"/>
        <end position="187"/>
    </location>
</feature>
<evidence type="ECO:0000256" key="4">
    <source>
        <dbReference type="PROSITE-ProRule" id="PRU00176"/>
    </source>
</evidence>
<evidence type="ECO:0000256" key="3">
    <source>
        <dbReference type="ARBA" id="ARBA00023242"/>
    </source>
</evidence>
<sequence length="534" mass="60303">MVKVKKSQLSGNVLKPKGISMTLNRSKKDDLNISGIKTEAGEATVTPEKVIKKKKGRNTKLKPKGVVYIQNIPHGFYETELQGFFGQFGKVTAVNLPRNKNDKSKGFAFVEFSVPEVAKIAAEAMHNYLMHNRLIKTKYIPPEEQKPYIFKRATNAILKNKTLKDKAEKRRTRDRNIKHKRLSNQGQQEFKKKITKKLESLKKKCAGLGVDFNCQIAGEIETVNLVSIKKLEENESPDGILKNTHENLDTKLNKKVVKSSKNSKKIKTLTTDDKNLPLTLAKLDKEVNSLSKKSKTKLKPLSANNKKKLSRPKRKTSQPLKKLGKNLKLSSSLFQNLQKPKFLSEKAPSKSRGLEPKKKNVGNMKETENVNETQTATVYDNLSKSQVRSRNGDSKKQVHLKKSVDKNPFTPKKVLRNAGEKSPGSLTTVDKNIPSNIKNLNVKEITKMKKVKQIFKKEVKMTRKIITNDVKSSKASNTEGKQNVAKINKMISPNINKSNKKVLSKSKKVKENLEKSIKKVNMISKNDKKTKNSK</sequence>
<gene>
    <name evidence="7" type="ORF">g.15555</name>
</gene>
<organism evidence="7">
    <name type="scientific">Clastoptera arizonana</name>
    <name type="common">Arizona spittle bug</name>
    <dbReference type="NCBI Taxonomy" id="38151"/>
    <lineage>
        <taxon>Eukaryota</taxon>
        <taxon>Metazoa</taxon>
        <taxon>Ecdysozoa</taxon>
        <taxon>Arthropoda</taxon>
        <taxon>Hexapoda</taxon>
        <taxon>Insecta</taxon>
        <taxon>Pterygota</taxon>
        <taxon>Neoptera</taxon>
        <taxon>Paraneoptera</taxon>
        <taxon>Hemiptera</taxon>
        <taxon>Auchenorrhyncha</taxon>
        <taxon>Cercopoidea</taxon>
        <taxon>Clastopteridae</taxon>
        <taxon>Clastoptera</taxon>
    </lineage>
</organism>
<dbReference type="Gene3D" id="3.30.70.330">
    <property type="match status" value="1"/>
</dbReference>
<comment type="subcellular location">
    <subcellularLocation>
        <location evidence="1">Nucleus</location>
        <location evidence="1">Nucleolus</location>
    </subcellularLocation>
</comment>
<keyword evidence="3" id="KW-0539">Nucleus</keyword>
<dbReference type="GO" id="GO:0003723">
    <property type="term" value="F:RNA binding"/>
    <property type="evidence" value="ECO:0007669"/>
    <property type="project" value="UniProtKB-UniRule"/>
</dbReference>
<dbReference type="PROSITE" id="PS50102">
    <property type="entry name" value="RRM"/>
    <property type="match status" value="1"/>
</dbReference>
<reference evidence="7" key="1">
    <citation type="submission" date="2015-12" db="EMBL/GenBank/DDBJ databases">
        <title>De novo transcriptome assembly of four potential Pierce s Disease insect vectors from Arizona vineyards.</title>
        <authorList>
            <person name="Tassone E.E."/>
        </authorList>
    </citation>
    <scope>NUCLEOTIDE SEQUENCE</scope>
</reference>
<dbReference type="EMBL" id="GEDC01021091">
    <property type="protein sequence ID" value="JAS16207.1"/>
    <property type="molecule type" value="Transcribed_RNA"/>
</dbReference>
<protein>
    <recommendedName>
        <fullName evidence="6">RRM domain-containing protein</fullName>
    </recommendedName>
</protein>
<evidence type="ECO:0000259" key="6">
    <source>
        <dbReference type="PROSITE" id="PS50102"/>
    </source>
</evidence>
<feature type="domain" description="RRM" evidence="6">
    <location>
        <begin position="65"/>
        <end position="142"/>
    </location>
</feature>
<dbReference type="AlphaFoldDB" id="A0A1B6CS60"/>
<dbReference type="SUPFAM" id="SSF54928">
    <property type="entry name" value="RNA-binding domain, RBD"/>
    <property type="match status" value="1"/>
</dbReference>
<dbReference type="Pfam" id="PF00076">
    <property type="entry name" value="RRM_1"/>
    <property type="match status" value="1"/>
</dbReference>
<feature type="compositionally biased region" description="Basic residues" evidence="5">
    <location>
        <begin position="305"/>
        <end position="316"/>
    </location>
</feature>
<feature type="compositionally biased region" description="Basic and acidic residues" evidence="5">
    <location>
        <begin position="342"/>
        <end position="358"/>
    </location>
</feature>
<dbReference type="SMART" id="SM00360">
    <property type="entry name" value="RRM"/>
    <property type="match status" value="1"/>
</dbReference>